<sequence length="152" mass="17482">MDSGAQTIIRPLRRDDEHIWRELWEGYLTFYKTTLPAEVYASTFARLLGDDDHDFSGLIAERNGVPVGLTHYLFHRHCWRIENVCYLQDLYAAPAVRGIGVGRKLIEAVYQAADDAGVSNVYWLTQDDNVAGRQLYDRVGQITNFIKYQRPT</sequence>
<dbReference type="EMBL" id="QBUD01000001">
    <property type="protein sequence ID" value="PUB19198.1"/>
    <property type="molecule type" value="Genomic_DNA"/>
</dbReference>
<keyword evidence="1" id="KW-0808">Transferase</keyword>
<evidence type="ECO:0000313" key="4">
    <source>
        <dbReference type="EMBL" id="PUB19198.1"/>
    </source>
</evidence>
<evidence type="ECO:0000259" key="3">
    <source>
        <dbReference type="PROSITE" id="PS51186"/>
    </source>
</evidence>
<evidence type="ECO:0000256" key="1">
    <source>
        <dbReference type="ARBA" id="ARBA00022679"/>
    </source>
</evidence>
<dbReference type="InterPro" id="IPR051016">
    <property type="entry name" value="Diverse_Substrate_AcTransf"/>
</dbReference>
<evidence type="ECO:0000256" key="2">
    <source>
        <dbReference type="ARBA" id="ARBA00023315"/>
    </source>
</evidence>
<reference evidence="4 5" key="1">
    <citation type="submission" date="2018-04" db="EMBL/GenBank/DDBJ databases">
        <title>Genomic Encyclopedia of Archaeal and Bacterial Type Strains, Phase II (KMG-II): from individual species to whole genera.</title>
        <authorList>
            <person name="Goeker M."/>
        </authorList>
    </citation>
    <scope>NUCLEOTIDE SEQUENCE [LARGE SCALE GENOMIC DNA]</scope>
    <source>
        <strain evidence="4 5">DSM 29955</strain>
    </source>
</reference>
<feature type="domain" description="N-acetyltransferase" evidence="3">
    <location>
        <begin position="7"/>
        <end position="152"/>
    </location>
</feature>
<name>A0A2T6KRL2_9RHOB</name>
<accession>A0A2T6KRL2</accession>
<dbReference type="PANTHER" id="PTHR10545:SF42">
    <property type="entry name" value="ACETYLTRANSFERASE"/>
    <property type="match status" value="1"/>
</dbReference>
<keyword evidence="5" id="KW-1185">Reference proteome</keyword>
<dbReference type="Pfam" id="PF00583">
    <property type="entry name" value="Acetyltransf_1"/>
    <property type="match status" value="1"/>
</dbReference>
<dbReference type="Gene3D" id="3.40.630.30">
    <property type="match status" value="1"/>
</dbReference>
<keyword evidence="4" id="KW-0687">Ribonucleoprotein</keyword>
<keyword evidence="2" id="KW-0012">Acyltransferase</keyword>
<proteinExistence type="predicted"/>
<dbReference type="GO" id="GO:0005840">
    <property type="term" value="C:ribosome"/>
    <property type="evidence" value="ECO:0007669"/>
    <property type="project" value="UniProtKB-KW"/>
</dbReference>
<organism evidence="4 5">
    <name type="scientific">Yoonia sediminilitoris</name>
    <dbReference type="NCBI Taxonomy" id="1286148"/>
    <lineage>
        <taxon>Bacteria</taxon>
        <taxon>Pseudomonadati</taxon>
        <taxon>Pseudomonadota</taxon>
        <taxon>Alphaproteobacteria</taxon>
        <taxon>Rhodobacterales</taxon>
        <taxon>Paracoccaceae</taxon>
        <taxon>Yoonia</taxon>
    </lineage>
</organism>
<keyword evidence="4" id="KW-0689">Ribosomal protein</keyword>
<dbReference type="InterPro" id="IPR016181">
    <property type="entry name" value="Acyl_CoA_acyltransferase"/>
</dbReference>
<dbReference type="PANTHER" id="PTHR10545">
    <property type="entry name" value="DIAMINE N-ACETYLTRANSFERASE"/>
    <property type="match status" value="1"/>
</dbReference>
<dbReference type="RefSeq" id="WP_108384857.1">
    <property type="nucleotide sequence ID" value="NZ_QBUD01000001.1"/>
</dbReference>
<evidence type="ECO:0000313" key="5">
    <source>
        <dbReference type="Proteomes" id="UP000244523"/>
    </source>
</evidence>
<gene>
    <name evidence="4" type="ORF">C8N45_101791</name>
</gene>
<dbReference type="InterPro" id="IPR000182">
    <property type="entry name" value="GNAT_dom"/>
</dbReference>
<dbReference type="SUPFAM" id="SSF55729">
    <property type="entry name" value="Acyl-CoA N-acyltransferases (Nat)"/>
    <property type="match status" value="1"/>
</dbReference>
<dbReference type="Proteomes" id="UP000244523">
    <property type="component" value="Unassembled WGS sequence"/>
</dbReference>
<dbReference type="OrthoDB" id="9805924at2"/>
<protein>
    <submittedName>
        <fullName evidence="4">Ribosomal protein S18 acetylase RimI-like enzyme</fullName>
    </submittedName>
</protein>
<dbReference type="GO" id="GO:0008080">
    <property type="term" value="F:N-acetyltransferase activity"/>
    <property type="evidence" value="ECO:0007669"/>
    <property type="project" value="TreeGrafter"/>
</dbReference>
<dbReference type="CDD" id="cd04301">
    <property type="entry name" value="NAT_SF"/>
    <property type="match status" value="1"/>
</dbReference>
<dbReference type="PROSITE" id="PS51186">
    <property type="entry name" value="GNAT"/>
    <property type="match status" value="1"/>
</dbReference>
<dbReference type="AlphaFoldDB" id="A0A2T6KRL2"/>
<comment type="caution">
    <text evidence="4">The sequence shown here is derived from an EMBL/GenBank/DDBJ whole genome shotgun (WGS) entry which is preliminary data.</text>
</comment>